<dbReference type="Ensembl" id="ENSPSTT00000000393.1">
    <property type="protein sequence ID" value="ENSPSTP00000000373.1"/>
    <property type="gene ID" value="ENSPSTG00000000323.1"/>
</dbReference>
<reference evidence="1" key="1">
    <citation type="submission" date="2025-08" db="UniProtKB">
        <authorList>
            <consortium name="Ensembl"/>
        </authorList>
    </citation>
    <scope>IDENTIFICATION</scope>
</reference>
<keyword evidence="2" id="KW-1185">Reference proteome</keyword>
<reference evidence="1" key="2">
    <citation type="submission" date="2025-09" db="UniProtKB">
        <authorList>
            <consortium name="Ensembl"/>
        </authorList>
    </citation>
    <scope>IDENTIFICATION</scope>
</reference>
<organism evidence="1 2">
    <name type="scientific">Pavo cristatus</name>
    <name type="common">Indian peafowl</name>
    <name type="synonym">Blue peafowl</name>
    <dbReference type="NCBI Taxonomy" id="9049"/>
    <lineage>
        <taxon>Eukaryota</taxon>
        <taxon>Metazoa</taxon>
        <taxon>Chordata</taxon>
        <taxon>Craniata</taxon>
        <taxon>Vertebrata</taxon>
        <taxon>Euteleostomi</taxon>
        <taxon>Archelosauria</taxon>
        <taxon>Archosauria</taxon>
        <taxon>Dinosauria</taxon>
        <taxon>Saurischia</taxon>
        <taxon>Theropoda</taxon>
        <taxon>Coelurosauria</taxon>
        <taxon>Aves</taxon>
        <taxon>Neognathae</taxon>
        <taxon>Galloanserae</taxon>
        <taxon>Galliformes</taxon>
        <taxon>Phasianidae</taxon>
        <taxon>Phasianinae</taxon>
        <taxon>Pavo</taxon>
    </lineage>
</organism>
<dbReference type="Proteomes" id="UP000694428">
    <property type="component" value="Unplaced"/>
</dbReference>
<evidence type="ECO:0000313" key="2">
    <source>
        <dbReference type="Proteomes" id="UP000694428"/>
    </source>
</evidence>
<accession>A0A8C9EGW4</accession>
<sequence>AENPGRKEGGRREQLQCLIPLRKQDGFTTSGCSCDHLDLPQTSFVCLQGWSLKAVLSLPPVCLVQVQALGRAV</sequence>
<evidence type="ECO:0000313" key="1">
    <source>
        <dbReference type="Ensembl" id="ENSPSTP00000000373.1"/>
    </source>
</evidence>
<proteinExistence type="predicted"/>
<name>A0A8C9EGW4_PAVCR</name>
<protein>
    <submittedName>
        <fullName evidence="1">Uncharacterized protein</fullName>
    </submittedName>
</protein>
<dbReference type="AlphaFoldDB" id="A0A8C9EGW4"/>